<keyword evidence="5" id="KW-0472">Membrane</keyword>
<dbReference type="SMART" id="SM00244">
    <property type="entry name" value="PHB"/>
    <property type="match status" value="1"/>
</dbReference>
<evidence type="ECO:0000256" key="1">
    <source>
        <dbReference type="ARBA" id="ARBA00004370"/>
    </source>
</evidence>
<comment type="similarity">
    <text evidence="2">Belongs to the band 7/mec-2 family. HflK subfamily.</text>
</comment>
<dbReference type="GO" id="GO:0016020">
    <property type="term" value="C:membrane"/>
    <property type="evidence" value="ECO:0007669"/>
    <property type="project" value="UniProtKB-SubCell"/>
</dbReference>
<evidence type="ECO:0000256" key="2">
    <source>
        <dbReference type="ARBA" id="ARBA00006971"/>
    </source>
</evidence>
<evidence type="ECO:0000259" key="7">
    <source>
        <dbReference type="SMART" id="SM00244"/>
    </source>
</evidence>
<reference evidence="8" key="1">
    <citation type="submission" date="2018-06" db="EMBL/GenBank/DDBJ databases">
        <authorList>
            <person name="Zhirakovskaya E."/>
        </authorList>
    </citation>
    <scope>NUCLEOTIDE SEQUENCE</scope>
</reference>
<dbReference type="Pfam" id="PF12221">
    <property type="entry name" value="HflK_N"/>
    <property type="match status" value="1"/>
</dbReference>
<dbReference type="InterPro" id="IPR010201">
    <property type="entry name" value="HflK"/>
</dbReference>
<name>A0A3B0ZJ36_9ZZZZ</name>
<dbReference type="Gene3D" id="3.30.479.30">
    <property type="entry name" value="Band 7 domain"/>
    <property type="match status" value="1"/>
</dbReference>
<dbReference type="SUPFAM" id="SSF117892">
    <property type="entry name" value="Band 7/SPFH domain"/>
    <property type="match status" value="1"/>
</dbReference>
<dbReference type="InterPro" id="IPR050710">
    <property type="entry name" value="Band7/mec-2_domain"/>
</dbReference>
<dbReference type="InterPro" id="IPR036013">
    <property type="entry name" value="Band_7/SPFH_dom_sf"/>
</dbReference>
<feature type="region of interest" description="Disordered" evidence="6">
    <location>
        <begin position="1"/>
        <end position="28"/>
    </location>
</feature>
<dbReference type="AlphaFoldDB" id="A0A3B0ZJ36"/>
<dbReference type="InterPro" id="IPR020980">
    <property type="entry name" value="Membrane_HflK_N"/>
</dbReference>
<dbReference type="Pfam" id="PF01145">
    <property type="entry name" value="Band_7"/>
    <property type="match status" value="1"/>
</dbReference>
<evidence type="ECO:0000256" key="5">
    <source>
        <dbReference type="ARBA" id="ARBA00023136"/>
    </source>
</evidence>
<dbReference type="CDD" id="cd03404">
    <property type="entry name" value="SPFH_HflK"/>
    <property type="match status" value="1"/>
</dbReference>
<evidence type="ECO:0000256" key="6">
    <source>
        <dbReference type="SAM" id="MobiDB-lite"/>
    </source>
</evidence>
<dbReference type="NCBIfam" id="TIGR01933">
    <property type="entry name" value="hflK"/>
    <property type="match status" value="1"/>
</dbReference>
<evidence type="ECO:0000313" key="8">
    <source>
        <dbReference type="EMBL" id="VAW87317.1"/>
    </source>
</evidence>
<organism evidence="8">
    <name type="scientific">hydrothermal vent metagenome</name>
    <dbReference type="NCBI Taxonomy" id="652676"/>
    <lineage>
        <taxon>unclassified sequences</taxon>
        <taxon>metagenomes</taxon>
        <taxon>ecological metagenomes</taxon>
    </lineage>
</organism>
<keyword evidence="3" id="KW-0812">Transmembrane</keyword>
<evidence type="ECO:0000256" key="3">
    <source>
        <dbReference type="ARBA" id="ARBA00022692"/>
    </source>
</evidence>
<feature type="compositionally biased region" description="Gly residues" evidence="6">
    <location>
        <begin position="1"/>
        <end position="10"/>
    </location>
</feature>
<accession>A0A3B0ZJ36</accession>
<gene>
    <name evidence="8" type="ORF">MNBD_GAMMA18-549</name>
</gene>
<protein>
    <submittedName>
        <fullName evidence="8">HflK protein</fullName>
    </submittedName>
</protein>
<comment type="subcellular location">
    <subcellularLocation>
        <location evidence="1">Membrane</location>
    </subcellularLocation>
</comment>
<proteinExistence type="inferred from homology"/>
<keyword evidence="4" id="KW-1133">Transmembrane helix</keyword>
<dbReference type="PANTHER" id="PTHR43327:SF2">
    <property type="entry name" value="MODULATOR OF FTSH PROTEASE HFLK"/>
    <property type="match status" value="1"/>
</dbReference>
<dbReference type="PANTHER" id="PTHR43327">
    <property type="entry name" value="STOMATIN-LIKE PROTEIN 2, MITOCHONDRIAL"/>
    <property type="match status" value="1"/>
</dbReference>
<dbReference type="EMBL" id="UOFP01000179">
    <property type="protein sequence ID" value="VAW87317.1"/>
    <property type="molecule type" value="Genomic_DNA"/>
</dbReference>
<sequence length="400" mass="43938">MAWNEPGGGQQDPWGNRGGNKNQGPPDLDEVLRKFQEKLSTIFGGGKNSGGDSAGGGSDGVGGGLVALLLVAVVGWAIYDSVHIIQPAERGVVMVFGKYDHTLKPGLQFVPPRPIGRVIRVDVEQTRIAEIGYRSEGRGDSSRNRESLMLTQDENIVDIQLAVQYQVKSASDYVFNVVNPDLTLHEITESVLREVVGNSKMDFVLTEGRREVAELVHEQMQGVLDFYGTGLIVTSINLQDAQPPEQVQHAFADAVKAREDEQRYKNEAEAYANDIIPKARGASARQLEEASGYKARVIAEAEGAASRFTQVLTEYERAPEVTRERLYIDAVQAVLTNTSKIMISVEQGNSLMYLPLDRLMQQGASTNFTVPQNFSSGINQQTMNSVESRVRDVVRGRGER</sequence>
<feature type="domain" description="Band 7" evidence="7">
    <location>
        <begin position="80"/>
        <end position="255"/>
    </location>
</feature>
<evidence type="ECO:0000256" key="4">
    <source>
        <dbReference type="ARBA" id="ARBA00022989"/>
    </source>
</evidence>
<dbReference type="InterPro" id="IPR001107">
    <property type="entry name" value="Band_7"/>
</dbReference>